<gene>
    <name evidence="1" type="ORF">NDU88_002777</name>
</gene>
<dbReference type="EMBL" id="JANPWB010000005">
    <property type="protein sequence ID" value="KAJ1185992.1"/>
    <property type="molecule type" value="Genomic_DNA"/>
</dbReference>
<accession>A0AAV7UA85</accession>
<protein>
    <submittedName>
        <fullName evidence="1">Uncharacterized protein</fullName>
    </submittedName>
</protein>
<organism evidence="1 2">
    <name type="scientific">Pleurodeles waltl</name>
    <name type="common">Iberian ribbed newt</name>
    <dbReference type="NCBI Taxonomy" id="8319"/>
    <lineage>
        <taxon>Eukaryota</taxon>
        <taxon>Metazoa</taxon>
        <taxon>Chordata</taxon>
        <taxon>Craniata</taxon>
        <taxon>Vertebrata</taxon>
        <taxon>Euteleostomi</taxon>
        <taxon>Amphibia</taxon>
        <taxon>Batrachia</taxon>
        <taxon>Caudata</taxon>
        <taxon>Salamandroidea</taxon>
        <taxon>Salamandridae</taxon>
        <taxon>Pleurodelinae</taxon>
        <taxon>Pleurodeles</taxon>
    </lineage>
</organism>
<reference evidence="1" key="1">
    <citation type="journal article" date="2022" name="bioRxiv">
        <title>Sequencing and chromosome-scale assembly of the giantPleurodeles waltlgenome.</title>
        <authorList>
            <person name="Brown T."/>
            <person name="Elewa A."/>
            <person name="Iarovenko S."/>
            <person name="Subramanian E."/>
            <person name="Araus A.J."/>
            <person name="Petzold A."/>
            <person name="Susuki M."/>
            <person name="Suzuki K.-i.T."/>
            <person name="Hayashi T."/>
            <person name="Toyoda A."/>
            <person name="Oliveira C."/>
            <person name="Osipova E."/>
            <person name="Leigh N.D."/>
            <person name="Simon A."/>
            <person name="Yun M.H."/>
        </authorList>
    </citation>
    <scope>NUCLEOTIDE SEQUENCE</scope>
    <source>
        <strain evidence="1">20211129_DDA</strain>
        <tissue evidence="1">Liver</tissue>
    </source>
</reference>
<proteinExistence type="predicted"/>
<evidence type="ECO:0000313" key="1">
    <source>
        <dbReference type="EMBL" id="KAJ1185992.1"/>
    </source>
</evidence>
<keyword evidence="2" id="KW-1185">Reference proteome</keyword>
<name>A0AAV7UA85_PLEWA</name>
<comment type="caution">
    <text evidence="1">The sequence shown here is derived from an EMBL/GenBank/DDBJ whole genome shotgun (WGS) entry which is preliminary data.</text>
</comment>
<evidence type="ECO:0000313" key="2">
    <source>
        <dbReference type="Proteomes" id="UP001066276"/>
    </source>
</evidence>
<sequence>MQRVQHLAYFLSDHPLVFEEMDWGGEDKHAQNWRFPMDVLDDVVGGDTLFQSVTGYLQADWGLIGTYTLKWDATKAVVRSEPSTLVAELLELLHQFEEVSPLRINKRKSLVFQLVELACVPGERLLDLGLRWETVQEISTL</sequence>
<dbReference type="AlphaFoldDB" id="A0AAV7UA85"/>
<dbReference type="Proteomes" id="UP001066276">
    <property type="component" value="Chromosome 3_1"/>
</dbReference>